<dbReference type="EMBL" id="JBHMCF010000011">
    <property type="protein sequence ID" value="MFB9470186.1"/>
    <property type="molecule type" value="Genomic_DNA"/>
</dbReference>
<proteinExistence type="predicted"/>
<dbReference type="RefSeq" id="WP_345402981.1">
    <property type="nucleotide sequence ID" value="NZ_BAAAXS010000001.1"/>
</dbReference>
<dbReference type="Gene3D" id="1.20.1260.10">
    <property type="match status" value="1"/>
</dbReference>
<keyword evidence="5" id="KW-1185">Reference proteome</keyword>
<evidence type="ECO:0000256" key="2">
    <source>
        <dbReference type="SAM" id="SignalP"/>
    </source>
</evidence>
<keyword evidence="2" id="KW-0732">Signal</keyword>
<organism evidence="4 5">
    <name type="scientific">Nonomuraea salmonea</name>
    <dbReference type="NCBI Taxonomy" id="46181"/>
    <lineage>
        <taxon>Bacteria</taxon>
        <taxon>Bacillati</taxon>
        <taxon>Actinomycetota</taxon>
        <taxon>Actinomycetes</taxon>
        <taxon>Streptosporangiales</taxon>
        <taxon>Streptosporangiaceae</taxon>
        <taxon>Nonomuraea</taxon>
    </lineage>
</organism>
<dbReference type="Proteomes" id="UP001589568">
    <property type="component" value="Unassembled WGS sequence"/>
</dbReference>
<dbReference type="PANTHER" id="PTHR38593">
    <property type="entry name" value="BLR2558 PROTEIN"/>
    <property type="match status" value="1"/>
</dbReference>
<feature type="chain" id="PRO_5046122819" evidence="2">
    <location>
        <begin position="24"/>
        <end position="183"/>
    </location>
</feature>
<protein>
    <submittedName>
        <fullName evidence="4">DUF4142 domain-containing protein</fullName>
    </submittedName>
</protein>
<name>A0ABV5NIQ4_9ACTN</name>
<feature type="compositionally biased region" description="Low complexity" evidence="1">
    <location>
        <begin position="19"/>
        <end position="36"/>
    </location>
</feature>
<accession>A0ABV5NIQ4</accession>
<evidence type="ECO:0000256" key="1">
    <source>
        <dbReference type="SAM" id="MobiDB-lite"/>
    </source>
</evidence>
<feature type="domain" description="DUF4142" evidence="3">
    <location>
        <begin position="44"/>
        <end position="177"/>
    </location>
</feature>
<sequence length="183" mass="19403">MRTRLTLLLAAAALAALTGCSGQQPPPQSAAAVPGPTGEQPSEQDRTWMRAIHQANLTEVQAGRLAQGKATTKPIKQVGQMLVKDHTKLDTKVTRTAEHLGVDLPTSPSPEQHELLNRIREVSGQDFDQDFLAGMIKAHREALNATKTEISKGSAPAVVALAKTAAPSLDQHLKALREAQGGG</sequence>
<evidence type="ECO:0000313" key="4">
    <source>
        <dbReference type="EMBL" id="MFB9470186.1"/>
    </source>
</evidence>
<feature type="signal peptide" evidence="2">
    <location>
        <begin position="1"/>
        <end position="23"/>
    </location>
</feature>
<evidence type="ECO:0000313" key="5">
    <source>
        <dbReference type="Proteomes" id="UP001589568"/>
    </source>
</evidence>
<dbReference type="InterPro" id="IPR012347">
    <property type="entry name" value="Ferritin-like"/>
</dbReference>
<feature type="region of interest" description="Disordered" evidence="1">
    <location>
        <begin position="19"/>
        <end position="44"/>
    </location>
</feature>
<dbReference type="Pfam" id="PF13628">
    <property type="entry name" value="DUF4142"/>
    <property type="match status" value="1"/>
</dbReference>
<comment type="caution">
    <text evidence="4">The sequence shown here is derived from an EMBL/GenBank/DDBJ whole genome shotgun (WGS) entry which is preliminary data.</text>
</comment>
<reference evidence="4 5" key="1">
    <citation type="submission" date="2024-09" db="EMBL/GenBank/DDBJ databases">
        <authorList>
            <person name="Sun Q."/>
            <person name="Mori K."/>
        </authorList>
    </citation>
    <scope>NUCLEOTIDE SEQUENCE [LARGE SCALE GENOMIC DNA]</scope>
    <source>
        <strain evidence="4 5">JCM 3324</strain>
    </source>
</reference>
<evidence type="ECO:0000259" key="3">
    <source>
        <dbReference type="Pfam" id="PF13628"/>
    </source>
</evidence>
<dbReference type="PANTHER" id="PTHR38593:SF1">
    <property type="entry name" value="BLR2558 PROTEIN"/>
    <property type="match status" value="1"/>
</dbReference>
<gene>
    <name evidence="4" type="ORF">ACFFR3_11750</name>
</gene>
<dbReference type="PROSITE" id="PS51257">
    <property type="entry name" value="PROKAR_LIPOPROTEIN"/>
    <property type="match status" value="1"/>
</dbReference>
<dbReference type="InterPro" id="IPR025419">
    <property type="entry name" value="DUF4142"/>
</dbReference>